<dbReference type="Gene3D" id="3.10.20.30">
    <property type="match status" value="1"/>
</dbReference>
<reference evidence="5 6" key="1">
    <citation type="submission" date="2019-03" db="EMBL/GenBank/DDBJ databases">
        <title>Paraburkholderia sp. 7MH5, isolated from subtropical forest soil.</title>
        <authorList>
            <person name="Gao Z.-H."/>
            <person name="Qiu L.-H."/>
        </authorList>
    </citation>
    <scope>NUCLEOTIDE SEQUENCE [LARGE SCALE GENOMIC DNA]</scope>
    <source>
        <strain evidence="5 6">7MH5</strain>
    </source>
</reference>
<dbReference type="SUPFAM" id="SSF54292">
    <property type="entry name" value="2Fe-2S ferredoxin-like"/>
    <property type="match status" value="1"/>
</dbReference>
<keyword evidence="2" id="KW-0001">2Fe-2S</keyword>
<dbReference type="Pfam" id="PF00111">
    <property type="entry name" value="Fer2"/>
    <property type="match status" value="1"/>
</dbReference>
<dbReference type="Gene3D" id="3.40.50.80">
    <property type="entry name" value="Nucleotide-binding domain of ferredoxin-NADP reductase (FNR) module"/>
    <property type="match status" value="1"/>
</dbReference>
<keyword evidence="2" id="KW-0479">Metal-binding</keyword>
<dbReference type="EMBL" id="CP038151">
    <property type="protein sequence ID" value="QBR03056.1"/>
    <property type="molecule type" value="Genomic_DNA"/>
</dbReference>
<dbReference type="PANTHER" id="PTHR47354:SF5">
    <property type="entry name" value="PROTEIN RFBI"/>
    <property type="match status" value="1"/>
</dbReference>
<dbReference type="InterPro" id="IPR036010">
    <property type="entry name" value="2Fe-2S_ferredoxin-like_sf"/>
</dbReference>
<dbReference type="Gene3D" id="2.40.30.10">
    <property type="entry name" value="Translation factors"/>
    <property type="match status" value="1"/>
</dbReference>
<dbReference type="PRINTS" id="PR00410">
    <property type="entry name" value="PHEHYDRXLASE"/>
</dbReference>
<dbReference type="InterPro" id="IPR001041">
    <property type="entry name" value="2Fe-2S_ferredoxin-type"/>
</dbReference>
<dbReference type="Proteomes" id="UP000295727">
    <property type="component" value="Chromosome 4"/>
</dbReference>
<dbReference type="InterPro" id="IPR039261">
    <property type="entry name" value="FNR_nucleotide-bd"/>
</dbReference>
<keyword evidence="2" id="KW-0411">Iron-sulfur</keyword>
<evidence type="ECO:0000256" key="2">
    <source>
        <dbReference type="ARBA" id="ARBA00022714"/>
    </source>
</evidence>
<dbReference type="Pfam" id="PF00175">
    <property type="entry name" value="NAD_binding_1"/>
    <property type="match status" value="1"/>
</dbReference>
<proteinExistence type="predicted"/>
<dbReference type="InterPro" id="IPR001433">
    <property type="entry name" value="OxRdtase_FAD/NAD-bd"/>
</dbReference>
<dbReference type="RefSeq" id="WP_134758563.1">
    <property type="nucleotide sequence ID" value="NZ_CP038151.1"/>
</dbReference>
<evidence type="ECO:0000313" key="5">
    <source>
        <dbReference type="EMBL" id="QBR03056.1"/>
    </source>
</evidence>
<protein>
    <submittedName>
        <fullName evidence="5">2Fe-2S iron-sulfur cluster binding domain-containing protein</fullName>
    </submittedName>
</protein>
<dbReference type="GO" id="GO:0051537">
    <property type="term" value="F:2 iron, 2 sulfur cluster binding"/>
    <property type="evidence" value="ECO:0007669"/>
    <property type="project" value="UniProtKB-KW"/>
</dbReference>
<evidence type="ECO:0000256" key="1">
    <source>
        <dbReference type="ARBA" id="ARBA00001974"/>
    </source>
</evidence>
<dbReference type="PROSITE" id="PS00197">
    <property type="entry name" value="2FE2S_FER_1"/>
    <property type="match status" value="1"/>
</dbReference>
<feature type="domain" description="2Fe-2S ferredoxin-type" evidence="3">
    <location>
        <begin position="1"/>
        <end position="89"/>
    </location>
</feature>
<evidence type="ECO:0000313" key="6">
    <source>
        <dbReference type="Proteomes" id="UP000295727"/>
    </source>
</evidence>
<dbReference type="OrthoDB" id="9806195at2"/>
<accession>A0A4P7D2Y8</accession>
<dbReference type="InterPro" id="IPR017938">
    <property type="entry name" value="Riboflavin_synthase-like_b-brl"/>
</dbReference>
<evidence type="ECO:0000259" key="3">
    <source>
        <dbReference type="PROSITE" id="PS51085"/>
    </source>
</evidence>
<dbReference type="InterPro" id="IPR017927">
    <property type="entry name" value="FAD-bd_FR_type"/>
</dbReference>
<sequence length="329" mass="35789">MELSILPLQQTLSVRAGDNLLDVLRANQVPVSYSCMSGRCGTCRCQVAAGRVLVSGGGESNVPMHEGGTVLACQTTLVDDCAIEIPEVDEIVVHPAKIIRTTVLSIDDLTHDIKRLRLKLPKPFGFSPGQYANLQFTPEHIRPYSMAVTANPEEIEFHIRLVPDGRVTSYVASELKVGDSVRVSGPLGTAYLRRKTEGPIVCIAGGTGLAPVLSILRGMAEVEMDNDVHVYFGVRSRVDIYGEPWLRELQGQLPRMKFHTVVASGEEGDGYRNGVVTQAVANDWRDMSGWTAYVAGAPVMVDAAAMLLRERGVAPERIHADAFYSSSVR</sequence>
<keyword evidence="2" id="KW-0408">Iron</keyword>
<dbReference type="AlphaFoldDB" id="A0A4P7D2Y8"/>
<keyword evidence="6" id="KW-1185">Reference proteome</keyword>
<comment type="cofactor">
    <cofactor evidence="1">
        <name>FAD</name>
        <dbReference type="ChEBI" id="CHEBI:57692"/>
    </cofactor>
</comment>
<dbReference type="InterPro" id="IPR008333">
    <property type="entry name" value="Cbr1-like_FAD-bd_dom"/>
</dbReference>
<dbReference type="InterPro" id="IPR050415">
    <property type="entry name" value="MRET"/>
</dbReference>
<dbReference type="GO" id="GO:0016491">
    <property type="term" value="F:oxidoreductase activity"/>
    <property type="evidence" value="ECO:0007669"/>
    <property type="project" value="InterPro"/>
</dbReference>
<dbReference type="PROSITE" id="PS51384">
    <property type="entry name" value="FAD_FR"/>
    <property type="match status" value="1"/>
</dbReference>
<dbReference type="SUPFAM" id="SSF52343">
    <property type="entry name" value="Ferredoxin reductase-like, C-terminal NADP-linked domain"/>
    <property type="match status" value="1"/>
</dbReference>
<dbReference type="PANTHER" id="PTHR47354">
    <property type="entry name" value="NADH OXIDOREDUCTASE HCR"/>
    <property type="match status" value="1"/>
</dbReference>
<dbReference type="SUPFAM" id="SSF63380">
    <property type="entry name" value="Riboflavin synthase domain-like"/>
    <property type="match status" value="1"/>
</dbReference>
<evidence type="ECO:0000259" key="4">
    <source>
        <dbReference type="PROSITE" id="PS51384"/>
    </source>
</evidence>
<gene>
    <name evidence="5" type="ORF">E1956_38415</name>
</gene>
<dbReference type="CDD" id="cd00207">
    <property type="entry name" value="fer2"/>
    <property type="match status" value="1"/>
</dbReference>
<dbReference type="Pfam" id="PF00970">
    <property type="entry name" value="FAD_binding_6"/>
    <property type="match status" value="1"/>
</dbReference>
<dbReference type="InterPro" id="IPR006058">
    <property type="entry name" value="2Fe2S_fd_BS"/>
</dbReference>
<dbReference type="CDD" id="cd06187">
    <property type="entry name" value="O2ase_reductase_like"/>
    <property type="match status" value="1"/>
</dbReference>
<feature type="domain" description="FAD-binding FR-type" evidence="4">
    <location>
        <begin position="96"/>
        <end position="193"/>
    </location>
</feature>
<organism evidence="5 6">
    <name type="scientific">Paraburkholderia pallida</name>
    <dbReference type="NCBI Taxonomy" id="2547399"/>
    <lineage>
        <taxon>Bacteria</taxon>
        <taxon>Pseudomonadati</taxon>
        <taxon>Pseudomonadota</taxon>
        <taxon>Betaproteobacteria</taxon>
        <taxon>Burkholderiales</taxon>
        <taxon>Burkholderiaceae</taxon>
        <taxon>Paraburkholderia</taxon>
    </lineage>
</organism>
<name>A0A4P7D2Y8_9BURK</name>
<dbReference type="InterPro" id="IPR012675">
    <property type="entry name" value="Beta-grasp_dom_sf"/>
</dbReference>
<dbReference type="KEGG" id="ppai:E1956_38415"/>
<dbReference type="PROSITE" id="PS51085">
    <property type="entry name" value="2FE2S_FER_2"/>
    <property type="match status" value="1"/>
</dbReference>